<name>A0A1S8MT80_CLOSA</name>
<dbReference type="GO" id="GO:0071972">
    <property type="term" value="F:peptidoglycan L,D-transpeptidase activity"/>
    <property type="evidence" value="ECO:0007669"/>
    <property type="project" value="TreeGrafter"/>
</dbReference>
<keyword evidence="3 6" id="KW-0133">Cell shape</keyword>
<accession>A0A1S8MT80</accession>
<dbReference type="SUPFAM" id="SSF143985">
    <property type="entry name" value="L,D-transpeptidase pre-catalytic domain-like"/>
    <property type="match status" value="1"/>
</dbReference>
<feature type="active site" description="Nucleophile" evidence="6">
    <location>
        <position position="433"/>
    </location>
</feature>
<gene>
    <name evidence="9" type="ORF">CLOSAC_38960</name>
</gene>
<dbReference type="PROSITE" id="PS52029">
    <property type="entry name" value="LD_TPASE"/>
    <property type="match status" value="1"/>
</dbReference>
<protein>
    <submittedName>
        <fullName evidence="9">Putative peptidoglycan binding domain protein</fullName>
    </submittedName>
</protein>
<feature type="active site" description="Proton donor/acceptor" evidence="6">
    <location>
        <position position="412"/>
    </location>
</feature>
<dbReference type="Pfam" id="PF03734">
    <property type="entry name" value="YkuD"/>
    <property type="match status" value="1"/>
</dbReference>
<comment type="pathway">
    <text evidence="1 6">Cell wall biogenesis; peptidoglycan biosynthesis.</text>
</comment>
<keyword evidence="7" id="KW-0472">Membrane</keyword>
<dbReference type="GO" id="GO:0018104">
    <property type="term" value="P:peptidoglycan-protein cross-linking"/>
    <property type="evidence" value="ECO:0007669"/>
    <property type="project" value="TreeGrafter"/>
</dbReference>
<dbReference type="PANTHER" id="PTHR30582:SF33">
    <property type="entry name" value="EXPORTED PROTEIN"/>
    <property type="match status" value="1"/>
</dbReference>
<dbReference type="GO" id="GO:0005576">
    <property type="term" value="C:extracellular region"/>
    <property type="evidence" value="ECO:0007669"/>
    <property type="project" value="TreeGrafter"/>
</dbReference>
<dbReference type="SUPFAM" id="SSF141523">
    <property type="entry name" value="L,D-transpeptidase catalytic domain-like"/>
    <property type="match status" value="1"/>
</dbReference>
<dbReference type="Gene3D" id="3.10.20.800">
    <property type="match status" value="1"/>
</dbReference>
<dbReference type="InterPro" id="IPR050979">
    <property type="entry name" value="LD-transpeptidase"/>
</dbReference>
<dbReference type="GO" id="GO:0071555">
    <property type="term" value="P:cell wall organization"/>
    <property type="evidence" value="ECO:0007669"/>
    <property type="project" value="UniProtKB-UniRule"/>
</dbReference>
<dbReference type="Proteomes" id="UP000191154">
    <property type="component" value="Unassembled WGS sequence"/>
</dbReference>
<dbReference type="InterPro" id="IPR038063">
    <property type="entry name" value="Transpep_catalytic_dom"/>
</dbReference>
<proteinExistence type="predicted"/>
<dbReference type="GO" id="GO:0016740">
    <property type="term" value="F:transferase activity"/>
    <property type="evidence" value="ECO:0007669"/>
    <property type="project" value="UniProtKB-KW"/>
</dbReference>
<dbReference type="Gene3D" id="2.40.440.10">
    <property type="entry name" value="L,D-transpeptidase catalytic domain-like"/>
    <property type="match status" value="1"/>
</dbReference>
<keyword evidence="7" id="KW-1133">Transmembrane helix</keyword>
<evidence type="ECO:0000256" key="2">
    <source>
        <dbReference type="ARBA" id="ARBA00022679"/>
    </source>
</evidence>
<keyword evidence="4 6" id="KW-0573">Peptidoglycan synthesis</keyword>
<evidence type="ECO:0000256" key="7">
    <source>
        <dbReference type="SAM" id="Phobius"/>
    </source>
</evidence>
<keyword evidence="7" id="KW-0812">Transmembrane</keyword>
<sequence>MKKQNKMLRSINKSFFAFLFICFCTIIFYIINDFYLFPTISCSNFLEKNVEEVKVEVPEELKTYILELKERGNNKEQITATDIGLKYSSEWKTKHIKDKKSSFQWLFTLFDTRTSKITQVVDCDEDLLKKSLDNLSCFDENNIIEPQNPRFKYTESGYEIIDEVYGNKINKDILYNYVKNAILKGETIIDLESINCYEKPQYTSKSQEVIAVKDMLNKYIMSEITYKFGESKEVLDKSIINEWLIVDDDFQIIFDKEKIKKNLQMLSNTYDTVGKIRNFSTSLGKRVNVSGGDYGWAINIDDEMNELINIIKEGKTITRQPVYKQTAIYHDDNDIGNTYVEINMTKQHLWFYKNGTLVVAGDVVTGNISRGHSTPVGIYRLKFKQKNAVLKGESYRTPVKFWMPFNGGIGIHDASWRSQFGGDIYKTSGSHGCVNAPNYLAGIIFNNIEEDTPIVCYYE</sequence>
<organism evidence="9 10">
    <name type="scientific">Clostridium saccharobutylicum</name>
    <dbReference type="NCBI Taxonomy" id="169679"/>
    <lineage>
        <taxon>Bacteria</taxon>
        <taxon>Bacillati</taxon>
        <taxon>Bacillota</taxon>
        <taxon>Clostridia</taxon>
        <taxon>Eubacteriales</taxon>
        <taxon>Clostridiaceae</taxon>
        <taxon>Clostridium</taxon>
    </lineage>
</organism>
<dbReference type="PANTHER" id="PTHR30582">
    <property type="entry name" value="L,D-TRANSPEPTIDASE"/>
    <property type="match status" value="1"/>
</dbReference>
<evidence type="ECO:0000313" key="10">
    <source>
        <dbReference type="Proteomes" id="UP000191154"/>
    </source>
</evidence>
<feature type="transmembrane region" description="Helical" evidence="7">
    <location>
        <begin position="12"/>
        <end position="31"/>
    </location>
</feature>
<evidence type="ECO:0000256" key="3">
    <source>
        <dbReference type="ARBA" id="ARBA00022960"/>
    </source>
</evidence>
<dbReference type="EMBL" id="LZYZ01000008">
    <property type="protein sequence ID" value="OOM07367.1"/>
    <property type="molecule type" value="Genomic_DNA"/>
</dbReference>
<reference evidence="9 10" key="1">
    <citation type="submission" date="2016-05" db="EMBL/GenBank/DDBJ databases">
        <title>Microbial solvent formation.</title>
        <authorList>
            <person name="Poehlein A."/>
            <person name="Montoya Solano J.D."/>
            <person name="Flitsch S."/>
            <person name="Krabben P."/>
            <person name="Duerre P."/>
            <person name="Daniel R."/>
        </authorList>
    </citation>
    <scope>NUCLEOTIDE SEQUENCE [LARGE SCALE GENOMIC DNA]</scope>
    <source>
        <strain evidence="9 10">L1-8</strain>
    </source>
</reference>
<evidence type="ECO:0000313" key="9">
    <source>
        <dbReference type="EMBL" id="OOM07367.1"/>
    </source>
</evidence>
<evidence type="ECO:0000256" key="6">
    <source>
        <dbReference type="PROSITE-ProRule" id="PRU01373"/>
    </source>
</evidence>
<evidence type="ECO:0000259" key="8">
    <source>
        <dbReference type="PROSITE" id="PS52029"/>
    </source>
</evidence>
<comment type="caution">
    <text evidence="9">The sequence shown here is derived from an EMBL/GenBank/DDBJ whole genome shotgun (WGS) entry which is preliminary data.</text>
</comment>
<dbReference type="STRING" id="169679.CSACC_31490"/>
<dbReference type="CDD" id="cd16913">
    <property type="entry name" value="YkuD_like"/>
    <property type="match status" value="1"/>
</dbReference>
<feature type="domain" description="L,D-TPase catalytic" evidence="8">
    <location>
        <begin position="338"/>
        <end position="457"/>
    </location>
</feature>
<evidence type="ECO:0000256" key="1">
    <source>
        <dbReference type="ARBA" id="ARBA00004752"/>
    </source>
</evidence>
<dbReference type="InterPro" id="IPR022029">
    <property type="entry name" value="YoaR-like_PG-bd"/>
</dbReference>
<keyword evidence="2" id="KW-0808">Transferase</keyword>
<dbReference type="InterPro" id="IPR038054">
    <property type="entry name" value="LD_TPept-like_central_sf"/>
</dbReference>
<evidence type="ECO:0000256" key="5">
    <source>
        <dbReference type="ARBA" id="ARBA00023316"/>
    </source>
</evidence>
<keyword evidence="5 6" id="KW-0961">Cell wall biogenesis/degradation</keyword>
<evidence type="ECO:0000256" key="4">
    <source>
        <dbReference type="ARBA" id="ARBA00022984"/>
    </source>
</evidence>
<dbReference type="InterPro" id="IPR005490">
    <property type="entry name" value="LD_TPept_cat_dom"/>
</dbReference>
<dbReference type="GO" id="GO:0008360">
    <property type="term" value="P:regulation of cell shape"/>
    <property type="evidence" value="ECO:0007669"/>
    <property type="project" value="UniProtKB-UniRule"/>
</dbReference>
<dbReference type="Pfam" id="PF12229">
    <property type="entry name" value="PG_binding_4"/>
    <property type="match status" value="2"/>
</dbReference>
<dbReference type="AlphaFoldDB" id="A0A1S8MT80"/>
<dbReference type="UniPathway" id="UPA00219"/>